<dbReference type="Gene3D" id="2.30.40.10">
    <property type="entry name" value="Urease, subunit C, domain 1"/>
    <property type="match status" value="1"/>
</dbReference>
<evidence type="ECO:0000259" key="3">
    <source>
        <dbReference type="Pfam" id="PF01979"/>
    </source>
</evidence>
<proteinExistence type="predicted"/>
<dbReference type="PANTHER" id="PTHR43135">
    <property type="entry name" value="ALPHA-D-RIBOSE 1-METHYLPHOSPHONATE 5-TRIPHOSPHATE DIPHOSPHATASE"/>
    <property type="match status" value="1"/>
</dbReference>
<dbReference type="RefSeq" id="WP_237379701.1">
    <property type="nucleotide sequence ID" value="NZ_CP071793.1"/>
</dbReference>
<name>A0A8A4TKK1_SULCO</name>
<dbReference type="GO" id="GO:0016810">
    <property type="term" value="F:hydrolase activity, acting on carbon-nitrogen (but not peptide) bonds"/>
    <property type="evidence" value="ECO:0007669"/>
    <property type="project" value="InterPro"/>
</dbReference>
<dbReference type="CDD" id="cd01309">
    <property type="entry name" value="Met_dep_hydrolase_C"/>
    <property type="match status" value="1"/>
</dbReference>
<keyword evidence="5" id="KW-1185">Reference proteome</keyword>
<dbReference type="Proteomes" id="UP000663929">
    <property type="component" value="Chromosome"/>
</dbReference>
<dbReference type="InterPro" id="IPR011059">
    <property type="entry name" value="Metal-dep_hydrolase_composite"/>
</dbReference>
<protein>
    <submittedName>
        <fullName evidence="4">Amidohydrolase family protein</fullName>
    </submittedName>
</protein>
<dbReference type="PANTHER" id="PTHR43135:SF3">
    <property type="entry name" value="ALPHA-D-RIBOSE 1-METHYLPHOSPHONATE 5-TRIPHOSPHATE DIPHOSPHATASE"/>
    <property type="match status" value="1"/>
</dbReference>
<dbReference type="Gene3D" id="3.20.20.140">
    <property type="entry name" value="Metal-dependent hydrolases"/>
    <property type="match status" value="2"/>
</dbReference>
<dbReference type="SUPFAM" id="SSF51338">
    <property type="entry name" value="Composite domain of metallo-dependent hydrolases"/>
    <property type="match status" value="2"/>
</dbReference>
<feature type="region of interest" description="Disordered" evidence="1">
    <location>
        <begin position="107"/>
        <end position="133"/>
    </location>
</feature>
<reference evidence="4" key="1">
    <citation type="submission" date="2021-03" db="EMBL/GenBank/DDBJ databases">
        <title>Acanthopleuribacteraceae sp. M133.</title>
        <authorList>
            <person name="Wang G."/>
        </authorList>
    </citation>
    <scope>NUCLEOTIDE SEQUENCE</scope>
    <source>
        <strain evidence="4">M133</strain>
    </source>
</reference>
<sequence>MKHCLIGVLALLFFGPSMAGSAHQTRPVEGLHQNPHRVFALTGITLNPTPEETLEQAVLVIRDGIVEAYGPRDSVKIPADAVVLDMAGKHVYPGFIDLYSNYGLPSGKKGGSGKPGAAKSSKDTAKGTGHASPEVRAGLRVLDSWSPNEKQAKKWRAGGFTAMLSLPDTGVVRGQSALVLLGTDHANDLVLDGSTPQVLSFQSGVPMVYPDSSMGAMAMIRQTIHDARWYLDAHRAYQAHPEGQAPPALDTDLAALAPFVSHKKPFLFAVRNHQEALRAGKLIEELKLDAWVFAGDDAYRRAESFRKRSMRLILPLDFPEAPDVADPAVEATLDLRDLRHWYLAPASPGIMEKAGLSFALTAHGLEKGGEVLDRLRQAHDRGLSRTTLLSALTTVPANWLGLGQTLGTLETGRMANFFITDGDLLTTKSKVLESWVKGRRKVLVETETGDLLGDYSLKLGKKKTTLSLAGSAKKPTGKLKQGKKEEDLKKITFTGHRMTAVVPADLLGGTGQARLTATIEGETLSGVFLLADGRRQTFEATRTKGHKNGPKPHKKKPILEQPLPVLVPDGAYGRANLPTGPKVVLVRNATIWTAGPQGILEGADLLVEDGKVKAVGKGLQAPGDATVIDAAGKHVSPGLIDEHSHTALNSVNEWTTTNSAEVSVGDVIDPDDINLYRQLAGGLTMANQLHGSANPIGGRNSVIKLRWGGHADDLLFDGAMPGIKFALGENVKRSNSPDSWQRYPSTRMGVDQFFRDQFKAAAAYRKAWQKWRNDPNADNLIPPRKDLRLEVLLEILDGKRQIHCHSYRQDEILMLIRVADELGFKVDVFTHILEGYKVAEAMAEHGAMGNTFSDWWTYKVEVQDAIPHNAALMTGMGIAVGVNSDDDELARRLNTEAAKAVKYGGMTPEDAIKLATINPAKQLRIDDRVGSLEPGKDADFVIWSGSPLSTLSRCEQTWIDGVRYFDIETDRAARESWRTQRNQLVQLALSQGDAKKKGKGRQSKPRRGLHCDDVDAFEYGSHDHAWGGHHEHR</sequence>
<evidence type="ECO:0000256" key="2">
    <source>
        <dbReference type="SAM" id="SignalP"/>
    </source>
</evidence>
<dbReference type="InterPro" id="IPR051781">
    <property type="entry name" value="Metallo-dep_Hydrolase"/>
</dbReference>
<keyword evidence="2" id="KW-0732">Signal</keyword>
<dbReference type="SUPFAM" id="SSF51556">
    <property type="entry name" value="Metallo-dependent hydrolases"/>
    <property type="match status" value="1"/>
</dbReference>
<evidence type="ECO:0000313" key="4">
    <source>
        <dbReference type="EMBL" id="QTD50070.1"/>
    </source>
</evidence>
<feature type="chain" id="PRO_5035196621" evidence="2">
    <location>
        <begin position="20"/>
        <end position="1033"/>
    </location>
</feature>
<gene>
    <name evidence="4" type="ORF">J3U87_31180</name>
</gene>
<accession>A0A8A4TKK1</accession>
<dbReference type="EMBL" id="CP071793">
    <property type="protein sequence ID" value="QTD50070.1"/>
    <property type="molecule type" value="Genomic_DNA"/>
</dbReference>
<organism evidence="4 5">
    <name type="scientific">Sulfidibacter corallicola</name>
    <dbReference type="NCBI Taxonomy" id="2818388"/>
    <lineage>
        <taxon>Bacteria</taxon>
        <taxon>Pseudomonadati</taxon>
        <taxon>Acidobacteriota</taxon>
        <taxon>Holophagae</taxon>
        <taxon>Acanthopleuribacterales</taxon>
        <taxon>Acanthopleuribacteraceae</taxon>
        <taxon>Sulfidibacter</taxon>
    </lineage>
</organism>
<feature type="domain" description="Amidohydrolase-related" evidence="3">
    <location>
        <begin position="882"/>
        <end position="950"/>
    </location>
</feature>
<dbReference type="AlphaFoldDB" id="A0A8A4TKK1"/>
<evidence type="ECO:0000256" key="1">
    <source>
        <dbReference type="SAM" id="MobiDB-lite"/>
    </source>
</evidence>
<dbReference type="InterPro" id="IPR006680">
    <property type="entry name" value="Amidohydro-rel"/>
</dbReference>
<evidence type="ECO:0000313" key="5">
    <source>
        <dbReference type="Proteomes" id="UP000663929"/>
    </source>
</evidence>
<dbReference type="InterPro" id="IPR032466">
    <property type="entry name" value="Metal_Hydrolase"/>
</dbReference>
<dbReference type="Pfam" id="PF01979">
    <property type="entry name" value="Amidohydro_1"/>
    <property type="match status" value="1"/>
</dbReference>
<feature type="signal peptide" evidence="2">
    <location>
        <begin position="1"/>
        <end position="19"/>
    </location>
</feature>
<dbReference type="KEGG" id="scor:J3U87_31180"/>